<dbReference type="InterPro" id="IPR006680">
    <property type="entry name" value="Amidohydro-rel"/>
</dbReference>
<dbReference type="PANTHER" id="PTHR43794">
    <property type="entry name" value="AMINOHYDROLASE SSNA-RELATED"/>
    <property type="match status" value="1"/>
</dbReference>
<dbReference type="RefSeq" id="WP_386740352.1">
    <property type="nucleotide sequence ID" value="NZ_JBHSMG010000002.1"/>
</dbReference>
<organism evidence="3 4">
    <name type="scientific">Lysinimonas soli</name>
    <dbReference type="NCBI Taxonomy" id="1074233"/>
    <lineage>
        <taxon>Bacteria</taxon>
        <taxon>Bacillati</taxon>
        <taxon>Actinomycetota</taxon>
        <taxon>Actinomycetes</taxon>
        <taxon>Micrococcales</taxon>
        <taxon>Microbacteriaceae</taxon>
        <taxon>Lysinimonas</taxon>
    </lineage>
</organism>
<dbReference type="InterPro" id="IPR011059">
    <property type="entry name" value="Metal-dep_hydrolase_composite"/>
</dbReference>
<feature type="domain" description="Amidohydrolase-related" evidence="2">
    <location>
        <begin position="70"/>
        <end position="413"/>
    </location>
</feature>
<evidence type="ECO:0000313" key="4">
    <source>
        <dbReference type="Proteomes" id="UP001596039"/>
    </source>
</evidence>
<sequence>MSEASVAPTTPAPADLVIRDAVVLAWDETRGIHFLPGHDVVVRGGLIDAVQPTGTAVAALEVIEAHGMVAMPGLINCHAHSPMVLFRGVAEDVNEERWFNEFIWPMEVNLTEPDIELGARLAASEMISTGTTTFADHYFGMDAIARSTEETGLRALLGLTYFSSDGPAGLERGLDFAERWAGRGDGRITAALAPHAPYTVGHDDLVATARAAVEHELPIHIHASESRSQTRHSLDREGVTPIEVLRRAGLFDARVLIAHGIGIVPEDLPTLAGARVGVGSAAKGYLKHGTDTTPVRVLRDAGVPVGLATDGAASNNTSDLWETMTFFALVQKAVERDQSFLTAREVLEHATIQSARAIGREHDLGRIAPGFRADLLLVDLTGPRTQPVHDLAATLVYSAHSDDIDTTIVDGRVLMRGRRLLTVDVAALTAEIAPRLPRLTDRSHGRSIQDYDA</sequence>
<dbReference type="SUPFAM" id="SSF51556">
    <property type="entry name" value="Metallo-dependent hydrolases"/>
    <property type="match status" value="1"/>
</dbReference>
<dbReference type="EMBL" id="JBHSMG010000002">
    <property type="protein sequence ID" value="MFC5502663.1"/>
    <property type="molecule type" value="Genomic_DNA"/>
</dbReference>
<evidence type="ECO:0000313" key="3">
    <source>
        <dbReference type="EMBL" id="MFC5502663.1"/>
    </source>
</evidence>
<evidence type="ECO:0000259" key="2">
    <source>
        <dbReference type="Pfam" id="PF01979"/>
    </source>
</evidence>
<dbReference type="CDD" id="cd01298">
    <property type="entry name" value="ATZ_TRZ_like"/>
    <property type="match status" value="1"/>
</dbReference>
<name>A0ABW0NSD9_9MICO</name>
<dbReference type="InterPro" id="IPR050287">
    <property type="entry name" value="MTA/SAH_deaminase"/>
</dbReference>
<protein>
    <submittedName>
        <fullName evidence="3">Amidohydrolase</fullName>
    </submittedName>
</protein>
<dbReference type="InterPro" id="IPR032466">
    <property type="entry name" value="Metal_Hydrolase"/>
</dbReference>
<dbReference type="Proteomes" id="UP001596039">
    <property type="component" value="Unassembled WGS sequence"/>
</dbReference>
<gene>
    <name evidence="3" type="ORF">ACFPJ4_10485</name>
</gene>
<evidence type="ECO:0000256" key="1">
    <source>
        <dbReference type="ARBA" id="ARBA00022801"/>
    </source>
</evidence>
<dbReference type="SUPFAM" id="SSF51338">
    <property type="entry name" value="Composite domain of metallo-dependent hydrolases"/>
    <property type="match status" value="1"/>
</dbReference>
<reference evidence="4" key="1">
    <citation type="journal article" date="2019" name="Int. J. Syst. Evol. Microbiol.">
        <title>The Global Catalogue of Microorganisms (GCM) 10K type strain sequencing project: providing services to taxonomists for standard genome sequencing and annotation.</title>
        <authorList>
            <consortium name="The Broad Institute Genomics Platform"/>
            <consortium name="The Broad Institute Genome Sequencing Center for Infectious Disease"/>
            <person name="Wu L."/>
            <person name="Ma J."/>
        </authorList>
    </citation>
    <scope>NUCLEOTIDE SEQUENCE [LARGE SCALE GENOMIC DNA]</scope>
    <source>
        <strain evidence="4">CGMCC 4.6997</strain>
    </source>
</reference>
<comment type="caution">
    <text evidence="3">The sequence shown here is derived from an EMBL/GenBank/DDBJ whole genome shotgun (WGS) entry which is preliminary data.</text>
</comment>
<keyword evidence="4" id="KW-1185">Reference proteome</keyword>
<dbReference type="PANTHER" id="PTHR43794:SF11">
    <property type="entry name" value="AMIDOHYDROLASE-RELATED DOMAIN-CONTAINING PROTEIN"/>
    <property type="match status" value="1"/>
</dbReference>
<dbReference type="Gene3D" id="2.30.40.10">
    <property type="entry name" value="Urease, subunit C, domain 1"/>
    <property type="match status" value="1"/>
</dbReference>
<proteinExistence type="predicted"/>
<keyword evidence="1" id="KW-0378">Hydrolase</keyword>
<accession>A0ABW0NSD9</accession>
<dbReference type="Pfam" id="PF01979">
    <property type="entry name" value="Amidohydro_1"/>
    <property type="match status" value="1"/>
</dbReference>
<dbReference type="Gene3D" id="3.20.20.140">
    <property type="entry name" value="Metal-dependent hydrolases"/>
    <property type="match status" value="1"/>
</dbReference>